<dbReference type="HOGENOM" id="CLU_1163021_0_0_1"/>
<dbReference type="Proteomes" id="UP000011713">
    <property type="component" value="Unassembled WGS sequence"/>
</dbReference>
<reference evidence="2" key="2">
    <citation type="journal article" date="2014" name="PLoS Pathog.">
        <title>Expression profiling during arabidopsis/downy mildew interaction reveals a highly-expressed effector that attenuates responses to salicylic acid.</title>
        <authorList>
            <person name="Asai S."/>
            <person name="Rallapalli G."/>
            <person name="Piquerez S.J.M."/>
            <person name="Caillaud M.C."/>
            <person name="Furzer O.J."/>
            <person name="Ishaque N."/>
            <person name="Wirthmueller L."/>
            <person name="Fabro G."/>
            <person name="Shirasu K."/>
            <person name="Jones J.D.G."/>
        </authorList>
    </citation>
    <scope>NUCLEOTIDE SEQUENCE</scope>
    <source>
        <strain evidence="2">Emoy2</strain>
    </source>
</reference>
<protein>
    <submittedName>
        <fullName evidence="2">RxLR effector candidate protein</fullName>
    </submittedName>
</protein>
<dbReference type="EMBL" id="AB922185">
    <property type="protein sequence ID" value="BAP68760.1"/>
    <property type="molecule type" value="mRNA"/>
</dbReference>
<evidence type="ECO:0000313" key="2">
    <source>
        <dbReference type="EMBL" id="BAP68760.1"/>
    </source>
</evidence>
<keyword evidence="1" id="KW-0732">Signal</keyword>
<reference evidence="3" key="3">
    <citation type="submission" date="2015-06" db="UniProtKB">
        <authorList>
            <consortium name="EnsemblProtists"/>
        </authorList>
    </citation>
    <scope>IDENTIFICATION</scope>
    <source>
        <strain evidence="3">Emoy2</strain>
    </source>
</reference>
<organism evidence="3 4">
    <name type="scientific">Hyaloperonospora arabidopsidis (strain Emoy2)</name>
    <name type="common">Downy mildew agent</name>
    <name type="synonym">Peronospora arabidopsidis</name>
    <dbReference type="NCBI Taxonomy" id="559515"/>
    <lineage>
        <taxon>Eukaryota</taxon>
        <taxon>Sar</taxon>
        <taxon>Stramenopiles</taxon>
        <taxon>Oomycota</taxon>
        <taxon>Peronosporomycetes</taxon>
        <taxon>Peronosporales</taxon>
        <taxon>Peronosporaceae</taxon>
        <taxon>Hyaloperonospora</taxon>
    </lineage>
</organism>
<dbReference type="VEuPathDB" id="FungiDB:HpaG800787"/>
<reference evidence="4" key="1">
    <citation type="journal article" date="2010" name="Science">
        <title>Signatures of adaptation to obligate biotrophy in the Hyaloperonospora arabidopsidis genome.</title>
        <authorList>
            <person name="Baxter L."/>
            <person name="Tripathy S."/>
            <person name="Ishaque N."/>
            <person name="Boot N."/>
            <person name="Cabral A."/>
            <person name="Kemen E."/>
            <person name="Thines M."/>
            <person name="Ah-Fong A."/>
            <person name="Anderson R."/>
            <person name="Badejoko W."/>
            <person name="Bittner-Eddy P."/>
            <person name="Boore J.L."/>
            <person name="Chibucos M.C."/>
            <person name="Coates M."/>
            <person name="Dehal P."/>
            <person name="Delehaunty K."/>
            <person name="Dong S."/>
            <person name="Downton P."/>
            <person name="Dumas B."/>
            <person name="Fabro G."/>
            <person name="Fronick C."/>
            <person name="Fuerstenberg S.I."/>
            <person name="Fulton L."/>
            <person name="Gaulin E."/>
            <person name="Govers F."/>
            <person name="Hughes L."/>
            <person name="Humphray S."/>
            <person name="Jiang R.H."/>
            <person name="Judelson H."/>
            <person name="Kamoun S."/>
            <person name="Kyung K."/>
            <person name="Meijer H."/>
            <person name="Minx P."/>
            <person name="Morris P."/>
            <person name="Nelson J."/>
            <person name="Phuntumart V."/>
            <person name="Qutob D."/>
            <person name="Rehmany A."/>
            <person name="Rougon-Cardoso A."/>
            <person name="Ryden P."/>
            <person name="Torto-Alalibo T."/>
            <person name="Studholme D."/>
            <person name="Wang Y."/>
            <person name="Win J."/>
            <person name="Wood J."/>
            <person name="Clifton S.W."/>
            <person name="Rogers J."/>
            <person name="Van den Ackerveken G."/>
            <person name="Jones J.D."/>
            <person name="McDowell J.M."/>
            <person name="Beynon J."/>
            <person name="Tyler B.M."/>
        </authorList>
    </citation>
    <scope>NUCLEOTIDE SEQUENCE [LARGE SCALE GENOMIC DNA]</scope>
    <source>
        <strain evidence="4">Emoy2</strain>
    </source>
</reference>
<dbReference type="EMBL" id="JH598179">
    <property type="status" value="NOT_ANNOTATED_CDS"/>
    <property type="molecule type" value="Genomic_DNA"/>
</dbReference>
<accession>M4B3D8</accession>
<gene>
    <name evidence="2" type="primary">HaRxL1b</name>
</gene>
<evidence type="ECO:0000256" key="1">
    <source>
        <dbReference type="SAM" id="SignalP"/>
    </source>
</evidence>
<dbReference type="AlphaFoldDB" id="M4B3D8"/>
<evidence type="ECO:0000313" key="3">
    <source>
        <dbReference type="EnsemblProtists" id="HpaP800787"/>
    </source>
</evidence>
<name>M4B3D8_HYAAE</name>
<sequence length="239" mass="27510">MRSFYLFTLLTSSALLIIAGLSSGLGRPVPGADSVEYKTAKEQLSNHSTNDKDKEERAFFIESIVGVLQNILKSVQTKIYGILTHSLDPDTIKYREWKKKANPMISAYVQKYPGRCAREIIVRNMKLVNTLYANPHFMSVITNHELHMKNYPFAKQFLSLQDKYNKVNAALLIFLNSYFLEDKSWQHLKLAQYDYWILNLQNPEDVLVGAVEHSGRIGLVAKDMALDYEKYILRLLEDL</sequence>
<dbReference type="EnsemblProtists" id="HpaT800787">
    <property type="protein sequence ID" value="HpaP800787"/>
    <property type="gene ID" value="HpaG800787"/>
</dbReference>
<evidence type="ECO:0000313" key="4">
    <source>
        <dbReference type="Proteomes" id="UP000011713"/>
    </source>
</evidence>
<keyword evidence="4" id="KW-1185">Reference proteome</keyword>
<proteinExistence type="evidence at transcript level"/>
<dbReference type="InParanoid" id="M4B3D8"/>
<feature type="signal peptide" evidence="1">
    <location>
        <begin position="1"/>
        <end position="26"/>
    </location>
</feature>
<feature type="chain" id="PRO_5009704474" evidence="1">
    <location>
        <begin position="27"/>
        <end position="239"/>
    </location>
</feature>